<evidence type="ECO:0000313" key="2">
    <source>
        <dbReference type="Proteomes" id="UP000830115"/>
    </source>
</evidence>
<reference evidence="1" key="1">
    <citation type="submission" date="2021-10" db="EMBL/GenBank/DDBJ databases">
        <title>Streptomyces nigrumlapis sp.nov.,an antimicrobial producing actinobacterium isolated from Black Gobi rocks.</title>
        <authorList>
            <person name="Wen Y."/>
            <person name="Zhang W."/>
            <person name="Liu X.G."/>
        </authorList>
    </citation>
    <scope>NUCLEOTIDE SEQUENCE</scope>
    <source>
        <strain evidence="1">ST13-2-2</strain>
    </source>
</reference>
<dbReference type="EMBL" id="CP086322">
    <property type="protein sequence ID" value="UQA92346.1"/>
    <property type="molecule type" value="Genomic_DNA"/>
</dbReference>
<keyword evidence="2" id="KW-1185">Reference proteome</keyword>
<protein>
    <recommendedName>
        <fullName evidence="3">Resolvase-like protein</fullName>
    </recommendedName>
</protein>
<evidence type="ECO:0008006" key="3">
    <source>
        <dbReference type="Google" id="ProtNLM"/>
    </source>
</evidence>
<dbReference type="Proteomes" id="UP000830115">
    <property type="component" value="Chromosome"/>
</dbReference>
<dbReference type="RefSeq" id="WP_248863208.1">
    <property type="nucleotide sequence ID" value="NZ_CP086322.1"/>
</dbReference>
<evidence type="ECO:0000313" key="1">
    <source>
        <dbReference type="EMBL" id="UQA92346.1"/>
    </source>
</evidence>
<proteinExistence type="predicted"/>
<accession>A0ABY4M3K2</accession>
<gene>
    <name evidence="1" type="ORF">K9S39_11290</name>
</gene>
<sequence>MTDRLYSRHSSDKQTNSCELHALDGLLKPGTPKYVTGHFVPRLRDRSGRDPRAAR</sequence>
<name>A0ABY4M3K2_9ACTN</name>
<organism evidence="1 2">
    <name type="scientific">Streptomyces halobius</name>
    <dbReference type="NCBI Taxonomy" id="2879846"/>
    <lineage>
        <taxon>Bacteria</taxon>
        <taxon>Bacillati</taxon>
        <taxon>Actinomycetota</taxon>
        <taxon>Actinomycetes</taxon>
        <taxon>Kitasatosporales</taxon>
        <taxon>Streptomycetaceae</taxon>
        <taxon>Streptomyces</taxon>
    </lineage>
</organism>